<dbReference type="EMBL" id="JACHDO010000001">
    <property type="protein sequence ID" value="MBB5489519.1"/>
    <property type="molecule type" value="Genomic_DNA"/>
</dbReference>
<keyword evidence="1" id="KW-0812">Transmembrane</keyword>
<keyword evidence="1" id="KW-0472">Membrane</keyword>
<evidence type="ECO:0000313" key="2">
    <source>
        <dbReference type="EMBL" id="MBB5489519.1"/>
    </source>
</evidence>
<keyword evidence="1" id="KW-1133">Transmembrane helix</keyword>
<protein>
    <submittedName>
        <fullName evidence="2">Uncharacterized protein</fullName>
    </submittedName>
</protein>
<evidence type="ECO:0000313" key="3">
    <source>
        <dbReference type="Proteomes" id="UP000579647"/>
    </source>
</evidence>
<dbReference type="Proteomes" id="UP000579647">
    <property type="component" value="Unassembled WGS sequence"/>
</dbReference>
<organism evidence="2 3">
    <name type="scientific">Nocardiopsis metallicus</name>
    <dbReference type="NCBI Taxonomy" id="179819"/>
    <lineage>
        <taxon>Bacteria</taxon>
        <taxon>Bacillati</taxon>
        <taxon>Actinomycetota</taxon>
        <taxon>Actinomycetes</taxon>
        <taxon>Streptosporangiales</taxon>
        <taxon>Nocardiopsidaceae</taxon>
        <taxon>Nocardiopsis</taxon>
    </lineage>
</organism>
<keyword evidence="3" id="KW-1185">Reference proteome</keyword>
<evidence type="ECO:0000256" key="1">
    <source>
        <dbReference type="SAM" id="Phobius"/>
    </source>
</evidence>
<feature type="transmembrane region" description="Helical" evidence="1">
    <location>
        <begin position="6"/>
        <end position="30"/>
    </location>
</feature>
<sequence length="51" mass="5492">MISFVLSVLALTAVVGLFIAMFVAGGVYVARVRRNGIDATLAGARRIRELR</sequence>
<dbReference type="AlphaFoldDB" id="A0A840VYK8"/>
<comment type="caution">
    <text evidence="2">The sequence shown here is derived from an EMBL/GenBank/DDBJ whole genome shotgun (WGS) entry which is preliminary data.</text>
</comment>
<name>A0A840VYK8_9ACTN</name>
<gene>
    <name evidence="2" type="ORF">HNR07_000656</name>
</gene>
<reference evidence="2 3" key="1">
    <citation type="submission" date="2020-08" db="EMBL/GenBank/DDBJ databases">
        <title>Sequencing the genomes of 1000 actinobacteria strains.</title>
        <authorList>
            <person name="Klenk H.-P."/>
        </authorList>
    </citation>
    <scope>NUCLEOTIDE SEQUENCE [LARGE SCALE GENOMIC DNA]</scope>
    <source>
        <strain evidence="2 3">DSM 44598</strain>
    </source>
</reference>
<proteinExistence type="predicted"/>
<accession>A0A840VYK8</accession>
<dbReference type="RefSeq" id="WP_184361758.1">
    <property type="nucleotide sequence ID" value="NZ_BAAAKM010000156.1"/>
</dbReference>